<gene>
    <name evidence="2" type="ORF">Fmac_007813</name>
</gene>
<name>A0ABD1MWR1_9FABA</name>
<organism evidence="2 3">
    <name type="scientific">Flemingia macrophylla</name>
    <dbReference type="NCBI Taxonomy" id="520843"/>
    <lineage>
        <taxon>Eukaryota</taxon>
        <taxon>Viridiplantae</taxon>
        <taxon>Streptophyta</taxon>
        <taxon>Embryophyta</taxon>
        <taxon>Tracheophyta</taxon>
        <taxon>Spermatophyta</taxon>
        <taxon>Magnoliopsida</taxon>
        <taxon>eudicotyledons</taxon>
        <taxon>Gunneridae</taxon>
        <taxon>Pentapetalae</taxon>
        <taxon>rosids</taxon>
        <taxon>fabids</taxon>
        <taxon>Fabales</taxon>
        <taxon>Fabaceae</taxon>
        <taxon>Papilionoideae</taxon>
        <taxon>50 kb inversion clade</taxon>
        <taxon>NPAAA clade</taxon>
        <taxon>indigoferoid/millettioid clade</taxon>
        <taxon>Phaseoleae</taxon>
        <taxon>Flemingia</taxon>
    </lineage>
</organism>
<comment type="caution">
    <text evidence="2">The sequence shown here is derived from an EMBL/GenBank/DDBJ whole genome shotgun (WGS) entry which is preliminary data.</text>
</comment>
<dbReference type="AlphaFoldDB" id="A0ABD1MWR1"/>
<accession>A0ABD1MWR1</accession>
<sequence length="85" mass="9760">MTFFKKRPKTYRGALKEIPKKAKKRPCRLNPSIQVRRSEKSHSESGFAYPLEGLPLNPIGSESLDEEIYDGERGRSDVIVIPRCR</sequence>
<dbReference type="Proteomes" id="UP001603857">
    <property type="component" value="Unassembled WGS sequence"/>
</dbReference>
<proteinExistence type="predicted"/>
<dbReference type="EMBL" id="JBGMDY010000003">
    <property type="protein sequence ID" value="KAL2339873.1"/>
    <property type="molecule type" value="Genomic_DNA"/>
</dbReference>
<feature type="region of interest" description="Disordered" evidence="1">
    <location>
        <begin position="22"/>
        <end position="49"/>
    </location>
</feature>
<reference evidence="2 3" key="1">
    <citation type="submission" date="2024-08" db="EMBL/GenBank/DDBJ databases">
        <title>Insights into the chromosomal genome structure of Flemingia macrophylla.</title>
        <authorList>
            <person name="Ding Y."/>
            <person name="Zhao Y."/>
            <person name="Bi W."/>
            <person name="Wu M."/>
            <person name="Zhao G."/>
            <person name="Gong Y."/>
            <person name="Li W."/>
            <person name="Zhang P."/>
        </authorList>
    </citation>
    <scope>NUCLEOTIDE SEQUENCE [LARGE SCALE GENOMIC DNA]</scope>
    <source>
        <strain evidence="2">DYQJB</strain>
        <tissue evidence="2">Leaf</tissue>
    </source>
</reference>
<evidence type="ECO:0000313" key="3">
    <source>
        <dbReference type="Proteomes" id="UP001603857"/>
    </source>
</evidence>
<keyword evidence="3" id="KW-1185">Reference proteome</keyword>
<evidence type="ECO:0000313" key="2">
    <source>
        <dbReference type="EMBL" id="KAL2339873.1"/>
    </source>
</evidence>
<evidence type="ECO:0000256" key="1">
    <source>
        <dbReference type="SAM" id="MobiDB-lite"/>
    </source>
</evidence>
<protein>
    <submittedName>
        <fullName evidence="2">Uncharacterized protein</fullName>
    </submittedName>
</protein>